<dbReference type="SUPFAM" id="SSF54523">
    <property type="entry name" value="Pili subunits"/>
    <property type="match status" value="1"/>
</dbReference>
<keyword evidence="1" id="KW-0472">Membrane</keyword>
<dbReference type="NCBIfam" id="TIGR02532">
    <property type="entry name" value="IV_pilin_GFxxxE"/>
    <property type="match status" value="1"/>
</dbReference>
<accession>A0ABQ1HYY4</accession>
<dbReference type="Gene3D" id="3.30.700.10">
    <property type="entry name" value="Glycoprotein, Type 4 Pilin"/>
    <property type="match status" value="1"/>
</dbReference>
<feature type="transmembrane region" description="Helical" evidence="1">
    <location>
        <begin position="12"/>
        <end position="34"/>
    </location>
</feature>
<dbReference type="Proteomes" id="UP000651977">
    <property type="component" value="Unassembled WGS sequence"/>
</dbReference>
<name>A0ABQ1HYY4_9ALTE</name>
<dbReference type="PROSITE" id="PS00409">
    <property type="entry name" value="PROKAR_NTER_METHYL"/>
    <property type="match status" value="1"/>
</dbReference>
<dbReference type="InterPro" id="IPR045584">
    <property type="entry name" value="Pilin-like"/>
</dbReference>
<proteinExistence type="predicted"/>
<evidence type="ECO:0000313" key="2">
    <source>
        <dbReference type="EMBL" id="GGA96151.1"/>
    </source>
</evidence>
<sequence length="156" mass="17147">MASLSKPYPQHSGFTLIELVITLILIAILAVTVAPKFFRGGFAEASLQAQLLSRLQLVQTQAMNHYQDCFFLAIETNRYYSGRIDSANTCISAADLLEPVVFSDIQVSQGRVYFDGLGRVRLAESSLCSAFPCVINLAGQESRQIIIESEGYIHAP</sequence>
<dbReference type="InterPro" id="IPR012902">
    <property type="entry name" value="N_methyl_site"/>
</dbReference>
<dbReference type="Pfam" id="PF07963">
    <property type="entry name" value="N_methyl"/>
    <property type="match status" value="1"/>
</dbReference>
<dbReference type="RefSeq" id="WP_055732849.1">
    <property type="nucleotide sequence ID" value="NZ_BMDY01000003.1"/>
</dbReference>
<gene>
    <name evidence="2" type="ORF">GCM10007414_06330</name>
</gene>
<comment type="caution">
    <text evidence="2">The sequence shown here is derived from an EMBL/GenBank/DDBJ whole genome shotgun (WGS) entry which is preliminary data.</text>
</comment>
<protein>
    <recommendedName>
        <fullName evidence="4">Prepilin-type N-terminal cleavage/methylation domain-containing protein</fullName>
    </recommendedName>
</protein>
<evidence type="ECO:0000313" key="3">
    <source>
        <dbReference type="Proteomes" id="UP000651977"/>
    </source>
</evidence>
<reference evidence="3" key="1">
    <citation type="journal article" date="2019" name="Int. J. Syst. Evol. Microbiol.">
        <title>The Global Catalogue of Microorganisms (GCM) 10K type strain sequencing project: providing services to taxonomists for standard genome sequencing and annotation.</title>
        <authorList>
            <consortium name="The Broad Institute Genomics Platform"/>
            <consortium name="The Broad Institute Genome Sequencing Center for Infectious Disease"/>
            <person name="Wu L."/>
            <person name="Ma J."/>
        </authorList>
    </citation>
    <scope>NUCLEOTIDE SEQUENCE [LARGE SCALE GENOMIC DNA]</scope>
    <source>
        <strain evidence="3">CGMCC 1.10131</strain>
    </source>
</reference>
<keyword evidence="1" id="KW-1133">Transmembrane helix</keyword>
<dbReference type="EMBL" id="BMDY01000003">
    <property type="protein sequence ID" value="GGA96151.1"/>
    <property type="molecule type" value="Genomic_DNA"/>
</dbReference>
<evidence type="ECO:0008006" key="4">
    <source>
        <dbReference type="Google" id="ProtNLM"/>
    </source>
</evidence>
<organism evidence="2 3">
    <name type="scientific">Agarivorans gilvus</name>
    <dbReference type="NCBI Taxonomy" id="680279"/>
    <lineage>
        <taxon>Bacteria</taxon>
        <taxon>Pseudomonadati</taxon>
        <taxon>Pseudomonadota</taxon>
        <taxon>Gammaproteobacteria</taxon>
        <taxon>Alteromonadales</taxon>
        <taxon>Alteromonadaceae</taxon>
        <taxon>Agarivorans</taxon>
    </lineage>
</organism>
<keyword evidence="1" id="KW-0812">Transmembrane</keyword>
<keyword evidence="3" id="KW-1185">Reference proteome</keyword>
<evidence type="ECO:0000256" key="1">
    <source>
        <dbReference type="SAM" id="Phobius"/>
    </source>
</evidence>